<comment type="function">
    <text evidence="8">Single strand-specific metallo-endoribonuclease involved in late-stage 70S ribosome quality control and in maturation of the 3' terminus of the 16S rRNA.</text>
</comment>
<accession>A0A6G9QN33</accession>
<protein>
    <recommendedName>
        <fullName evidence="8">Endoribonuclease YbeY</fullName>
        <ecNumber evidence="8">3.1.-.-</ecNumber>
    </recommendedName>
</protein>
<dbReference type="InterPro" id="IPR002036">
    <property type="entry name" value="YbeY"/>
</dbReference>
<feature type="binding site" evidence="8">
    <location>
        <position position="130"/>
    </location>
    <ligand>
        <name>Zn(2+)</name>
        <dbReference type="ChEBI" id="CHEBI:29105"/>
        <note>catalytic</note>
    </ligand>
</feature>
<keyword evidence="5 8" id="KW-0255">Endonuclease</keyword>
<dbReference type="PANTHER" id="PTHR46986:SF1">
    <property type="entry name" value="ENDORIBONUCLEASE YBEY, CHLOROPLASTIC"/>
    <property type="match status" value="1"/>
</dbReference>
<dbReference type="GO" id="GO:0004222">
    <property type="term" value="F:metalloendopeptidase activity"/>
    <property type="evidence" value="ECO:0007669"/>
    <property type="project" value="InterPro"/>
</dbReference>
<keyword evidence="2 8" id="KW-0690">Ribosome biogenesis</keyword>
<dbReference type="HAMAP" id="MF_00009">
    <property type="entry name" value="Endoribonucl_YbeY"/>
    <property type="match status" value="1"/>
</dbReference>
<dbReference type="InterPro" id="IPR023091">
    <property type="entry name" value="MetalPrtase_cat_dom_sf_prd"/>
</dbReference>
<dbReference type="GO" id="GO:0008270">
    <property type="term" value="F:zinc ion binding"/>
    <property type="evidence" value="ECO:0007669"/>
    <property type="project" value="UniProtKB-UniRule"/>
</dbReference>
<evidence type="ECO:0000256" key="5">
    <source>
        <dbReference type="ARBA" id="ARBA00022759"/>
    </source>
</evidence>
<feature type="binding site" evidence="8">
    <location>
        <position position="120"/>
    </location>
    <ligand>
        <name>Zn(2+)</name>
        <dbReference type="ChEBI" id="CHEBI:29105"/>
        <note>catalytic</note>
    </ligand>
</feature>
<sequence>MRINNMTKVNLALDLQIAVESDNLPTQSQFESWVLTAIGTGMSDVELTIRLVDASESQQLNYTYRGKDKPTNVLSFPFEAPAEVDLPLLGDLIICVAVVEQEALAQNKSLESHWAHMVIHGCLHLLGYDHIIDEDAEEMESLETQLLEHLGFSDPYKEA</sequence>
<dbReference type="SUPFAM" id="SSF55486">
    <property type="entry name" value="Metalloproteases ('zincins'), catalytic domain"/>
    <property type="match status" value="1"/>
</dbReference>
<keyword evidence="10" id="KW-1185">Reference proteome</keyword>
<evidence type="ECO:0000256" key="1">
    <source>
        <dbReference type="ARBA" id="ARBA00010875"/>
    </source>
</evidence>
<dbReference type="GO" id="GO:0004521">
    <property type="term" value="F:RNA endonuclease activity"/>
    <property type="evidence" value="ECO:0007669"/>
    <property type="project" value="UniProtKB-UniRule"/>
</dbReference>
<dbReference type="InterPro" id="IPR020549">
    <property type="entry name" value="YbeY_CS"/>
</dbReference>
<dbReference type="Proteomes" id="UP000502608">
    <property type="component" value="Chromosome"/>
</dbReference>
<dbReference type="Pfam" id="PF02130">
    <property type="entry name" value="YbeY"/>
    <property type="match status" value="1"/>
</dbReference>
<dbReference type="AlphaFoldDB" id="A0A6G9QN33"/>
<name>A0A6G9QN33_9GAMM</name>
<evidence type="ECO:0000256" key="7">
    <source>
        <dbReference type="ARBA" id="ARBA00022833"/>
    </source>
</evidence>
<feature type="binding site" evidence="8">
    <location>
        <position position="124"/>
    </location>
    <ligand>
        <name>Zn(2+)</name>
        <dbReference type="ChEBI" id="CHEBI:29105"/>
        <note>catalytic</note>
    </ligand>
</feature>
<keyword evidence="8" id="KW-0698">rRNA processing</keyword>
<dbReference type="Gene3D" id="3.40.390.30">
    <property type="entry name" value="Metalloproteases ('zincins'), catalytic domain"/>
    <property type="match status" value="1"/>
</dbReference>
<evidence type="ECO:0000313" key="9">
    <source>
        <dbReference type="EMBL" id="QIR15467.1"/>
    </source>
</evidence>
<dbReference type="GO" id="GO:0006364">
    <property type="term" value="P:rRNA processing"/>
    <property type="evidence" value="ECO:0007669"/>
    <property type="project" value="UniProtKB-UniRule"/>
</dbReference>
<dbReference type="NCBIfam" id="TIGR00043">
    <property type="entry name" value="rRNA maturation RNase YbeY"/>
    <property type="match status" value="1"/>
</dbReference>
<evidence type="ECO:0000256" key="8">
    <source>
        <dbReference type="HAMAP-Rule" id="MF_00009"/>
    </source>
</evidence>
<gene>
    <name evidence="8 9" type="primary">ybeY</name>
    <name evidence="9" type="ORF">HBH39_13980</name>
</gene>
<dbReference type="PROSITE" id="PS01306">
    <property type="entry name" value="UPF0054"/>
    <property type="match status" value="1"/>
</dbReference>
<keyword evidence="7 8" id="KW-0862">Zinc</keyword>
<reference evidence="9 10" key="1">
    <citation type="submission" date="2020-03" db="EMBL/GenBank/DDBJ databases">
        <title>Complete genome sequence of Shewanella sp.</title>
        <authorList>
            <person name="Kim Y.-S."/>
            <person name="Kim S.-J."/>
            <person name="Jung H.-K."/>
            <person name="Kim K.-H."/>
        </authorList>
    </citation>
    <scope>NUCLEOTIDE SEQUENCE [LARGE SCALE GENOMIC DNA]</scope>
    <source>
        <strain evidence="9 10">PN3F2</strain>
    </source>
</reference>
<evidence type="ECO:0000256" key="4">
    <source>
        <dbReference type="ARBA" id="ARBA00022723"/>
    </source>
</evidence>
<dbReference type="GO" id="GO:0005737">
    <property type="term" value="C:cytoplasm"/>
    <property type="evidence" value="ECO:0007669"/>
    <property type="project" value="UniProtKB-SubCell"/>
</dbReference>
<evidence type="ECO:0000256" key="6">
    <source>
        <dbReference type="ARBA" id="ARBA00022801"/>
    </source>
</evidence>
<dbReference type="EC" id="3.1.-.-" evidence="8"/>
<comment type="cofactor">
    <cofactor evidence="8">
        <name>Zn(2+)</name>
        <dbReference type="ChEBI" id="CHEBI:29105"/>
    </cofactor>
    <text evidence="8">Binds 1 zinc ion.</text>
</comment>
<keyword evidence="4 8" id="KW-0479">Metal-binding</keyword>
<evidence type="ECO:0000313" key="10">
    <source>
        <dbReference type="Proteomes" id="UP000502608"/>
    </source>
</evidence>
<keyword evidence="8" id="KW-0963">Cytoplasm</keyword>
<dbReference type="KEGG" id="saes:HBH39_13980"/>
<dbReference type="PANTHER" id="PTHR46986">
    <property type="entry name" value="ENDORIBONUCLEASE YBEY, CHLOROPLASTIC"/>
    <property type="match status" value="1"/>
</dbReference>
<comment type="similarity">
    <text evidence="1 8">Belongs to the endoribonuclease YbeY family.</text>
</comment>
<keyword evidence="3 8" id="KW-0540">Nuclease</keyword>
<proteinExistence type="inferred from homology"/>
<evidence type="ECO:0000256" key="2">
    <source>
        <dbReference type="ARBA" id="ARBA00022517"/>
    </source>
</evidence>
<dbReference type="EMBL" id="CP050313">
    <property type="protein sequence ID" value="QIR15467.1"/>
    <property type="molecule type" value="Genomic_DNA"/>
</dbReference>
<keyword evidence="6 8" id="KW-0378">Hydrolase</keyword>
<organism evidence="9 10">
    <name type="scientific">Shewanella aestuarii</name>
    <dbReference type="NCBI Taxonomy" id="1028752"/>
    <lineage>
        <taxon>Bacteria</taxon>
        <taxon>Pseudomonadati</taxon>
        <taxon>Pseudomonadota</taxon>
        <taxon>Gammaproteobacteria</taxon>
        <taxon>Alteromonadales</taxon>
        <taxon>Shewanellaceae</taxon>
        <taxon>Shewanella</taxon>
    </lineage>
</organism>
<comment type="subcellular location">
    <subcellularLocation>
        <location evidence="8">Cytoplasm</location>
    </subcellularLocation>
</comment>
<evidence type="ECO:0000256" key="3">
    <source>
        <dbReference type="ARBA" id="ARBA00022722"/>
    </source>
</evidence>